<keyword evidence="4 5" id="KW-0378">Hydrolase</keyword>
<dbReference type="InterPro" id="IPR005227">
    <property type="entry name" value="YqgF"/>
</dbReference>
<dbReference type="Pfam" id="PF03652">
    <property type="entry name" value="RuvX"/>
    <property type="match status" value="1"/>
</dbReference>
<dbReference type="PANTHER" id="PTHR33317:SF4">
    <property type="entry name" value="POLYNUCLEOTIDYL TRANSFERASE, RIBONUCLEASE H-LIKE SUPERFAMILY PROTEIN"/>
    <property type="match status" value="1"/>
</dbReference>
<dbReference type="KEGG" id="spoa:EQM13_10815"/>
<keyword evidence="8" id="KW-1185">Reference proteome</keyword>
<organism evidence="7 8">
    <name type="scientific">Acidilutibacter cellobiosedens</name>
    <dbReference type="NCBI Taxonomy" id="2507161"/>
    <lineage>
        <taxon>Bacteria</taxon>
        <taxon>Bacillati</taxon>
        <taxon>Bacillota</taxon>
        <taxon>Tissierellia</taxon>
        <taxon>Tissierellales</taxon>
        <taxon>Acidilutibacteraceae</taxon>
        <taxon>Acidilutibacter</taxon>
    </lineage>
</organism>
<comment type="function">
    <text evidence="5">Could be a nuclease involved in processing of the 5'-end of pre-16S rRNA.</text>
</comment>
<dbReference type="SUPFAM" id="SSF53098">
    <property type="entry name" value="Ribonuclease H-like"/>
    <property type="match status" value="1"/>
</dbReference>
<name>A0A410QDH6_9FIRM</name>
<accession>A0A410QDH6</accession>
<protein>
    <recommendedName>
        <fullName evidence="5">Putative pre-16S rRNA nuclease</fullName>
        <ecNumber evidence="5">3.1.-.-</ecNumber>
    </recommendedName>
</protein>
<dbReference type="CDD" id="cd16964">
    <property type="entry name" value="YqgF"/>
    <property type="match status" value="1"/>
</dbReference>
<dbReference type="HAMAP" id="MF_00651">
    <property type="entry name" value="Nuclease_YqgF"/>
    <property type="match status" value="1"/>
</dbReference>
<dbReference type="InterPro" id="IPR006641">
    <property type="entry name" value="YqgF/RNaseH-like_dom"/>
</dbReference>
<comment type="subcellular location">
    <subcellularLocation>
        <location evidence="5">Cytoplasm</location>
    </subcellularLocation>
</comment>
<dbReference type="EMBL" id="CP035282">
    <property type="protein sequence ID" value="QAT62041.1"/>
    <property type="molecule type" value="Genomic_DNA"/>
</dbReference>
<dbReference type="GO" id="GO:0016788">
    <property type="term" value="F:hydrolase activity, acting on ester bonds"/>
    <property type="evidence" value="ECO:0007669"/>
    <property type="project" value="UniProtKB-UniRule"/>
</dbReference>
<dbReference type="RefSeq" id="WP_071139167.1">
    <property type="nucleotide sequence ID" value="NZ_CP035282.1"/>
</dbReference>
<dbReference type="EC" id="3.1.-.-" evidence="5"/>
<evidence type="ECO:0000259" key="6">
    <source>
        <dbReference type="SMART" id="SM00732"/>
    </source>
</evidence>
<evidence type="ECO:0000256" key="1">
    <source>
        <dbReference type="ARBA" id="ARBA00022490"/>
    </source>
</evidence>
<dbReference type="InterPro" id="IPR037027">
    <property type="entry name" value="YqgF/RNaseH-like_dom_sf"/>
</dbReference>
<dbReference type="PANTHER" id="PTHR33317">
    <property type="entry name" value="POLYNUCLEOTIDYL TRANSFERASE, RIBONUCLEASE H-LIKE SUPERFAMILY PROTEIN"/>
    <property type="match status" value="1"/>
</dbReference>
<reference evidence="8" key="1">
    <citation type="submission" date="2019-01" db="EMBL/GenBank/DDBJ databases">
        <title>Draft genomes of a novel of Sporanaerobacter strains.</title>
        <authorList>
            <person name="Ma S."/>
        </authorList>
    </citation>
    <scope>NUCLEOTIDE SEQUENCE [LARGE SCALE GENOMIC DNA]</scope>
    <source>
        <strain evidence="8">NJN-17</strain>
    </source>
</reference>
<keyword evidence="2 5" id="KW-0690">Ribosome biogenesis</keyword>
<evidence type="ECO:0000313" key="8">
    <source>
        <dbReference type="Proteomes" id="UP000287969"/>
    </source>
</evidence>
<dbReference type="OrthoDB" id="9796140at2"/>
<evidence type="ECO:0000313" key="7">
    <source>
        <dbReference type="EMBL" id="QAT62041.1"/>
    </source>
</evidence>
<evidence type="ECO:0000256" key="5">
    <source>
        <dbReference type="HAMAP-Rule" id="MF_00651"/>
    </source>
</evidence>
<evidence type="ECO:0000256" key="3">
    <source>
        <dbReference type="ARBA" id="ARBA00022722"/>
    </source>
</evidence>
<keyword evidence="1 5" id="KW-0963">Cytoplasm</keyword>
<dbReference type="SMART" id="SM00732">
    <property type="entry name" value="YqgFc"/>
    <property type="match status" value="1"/>
</dbReference>
<dbReference type="Proteomes" id="UP000287969">
    <property type="component" value="Chromosome"/>
</dbReference>
<evidence type="ECO:0000256" key="2">
    <source>
        <dbReference type="ARBA" id="ARBA00022517"/>
    </source>
</evidence>
<dbReference type="GO" id="GO:0000967">
    <property type="term" value="P:rRNA 5'-end processing"/>
    <property type="evidence" value="ECO:0007669"/>
    <property type="project" value="UniProtKB-UniRule"/>
</dbReference>
<dbReference type="GO" id="GO:0005829">
    <property type="term" value="C:cytosol"/>
    <property type="evidence" value="ECO:0007669"/>
    <property type="project" value="TreeGrafter"/>
</dbReference>
<proteinExistence type="inferred from homology"/>
<dbReference type="AlphaFoldDB" id="A0A410QDH6"/>
<dbReference type="InterPro" id="IPR012337">
    <property type="entry name" value="RNaseH-like_sf"/>
</dbReference>
<feature type="domain" description="YqgF/RNase H-like" evidence="6">
    <location>
        <begin position="2"/>
        <end position="102"/>
    </location>
</feature>
<evidence type="ECO:0000256" key="4">
    <source>
        <dbReference type="ARBA" id="ARBA00022801"/>
    </source>
</evidence>
<dbReference type="Gene3D" id="3.30.420.140">
    <property type="entry name" value="YqgF/RNase H-like domain"/>
    <property type="match status" value="1"/>
</dbReference>
<sequence length="150" mass="17190">MKRIIGLDLGDKTIGVALSDPLLLTAQGLKTIKRIGLKKDFAQIRQIIEEYDVCEVVIGIPKNMNNTIGPQGEKVLKFIEKFQKEFKLKVNLEDERLTTVVAERMLIEGDVRRSKRKKIIDKVAATFILQSYLDRRKKGGDETEKQDRTF</sequence>
<comment type="similarity">
    <text evidence="5">Belongs to the YqgF HJR family.</text>
</comment>
<gene>
    <name evidence="7" type="primary">ruvX</name>
    <name evidence="7" type="ORF">EQM13_10815</name>
</gene>
<dbReference type="GO" id="GO:0004518">
    <property type="term" value="F:nuclease activity"/>
    <property type="evidence" value="ECO:0007669"/>
    <property type="project" value="UniProtKB-KW"/>
</dbReference>
<dbReference type="NCBIfam" id="TIGR00250">
    <property type="entry name" value="RNAse_H_YqgF"/>
    <property type="match status" value="1"/>
</dbReference>
<keyword evidence="3 5" id="KW-0540">Nuclease</keyword>